<feature type="region of interest" description="Disordered" evidence="1">
    <location>
        <begin position="222"/>
        <end position="249"/>
    </location>
</feature>
<dbReference type="InterPro" id="IPR045967">
    <property type="entry name" value="HAM1-like_N"/>
</dbReference>
<evidence type="ECO:0000259" key="3">
    <source>
        <dbReference type="Pfam" id="PF19343"/>
    </source>
</evidence>
<evidence type="ECO:0000313" key="4">
    <source>
        <dbReference type="EMBL" id="KAL2271494.1"/>
    </source>
</evidence>
<evidence type="ECO:0000259" key="2">
    <source>
        <dbReference type="Pfam" id="PF14613"/>
    </source>
</evidence>
<sequence length="981" mass="110803">MAPNVNRPVDEKQREADVNRKLQVYGVFSAFKAGKVPSNEQIDVALNTFLESKSLAVPSEKLSPEGRELVKEFREVVTQAQYLLLCKNEGNLLQDFIWQTKQFDPTALTPPPDAPVNKELAQHHGNQALEGLRTLGTLIITNGQFRKLLKDATILLRDIAGDAATHVASTVRPSQEDLSQIDLPAEDNTWYDAPDLSKDKVKGKFHEYYKGDPRQDIKVAAAQGTTSQGETNGPQAAAEGTNLATSRDAVKQKLTENIDEETKEKAKARSEEYGERARNYFNRKMPQELREQVVWRLKKMILECQQHPDYYRAIQTLLGLAEQYGDHATRLARGSSDTVKDAHSALLRAERDLRTLIERFANGTSTSDLWNSIRAIYDDADNDPRLKRWFKEINSYVHRCLEEQGFILEDESNDEWNELYDEGRYLLRDRYRGHTDRIVDEVRFLADQFEQDSQNKAFAASLSKLFTRLGNDENGKPTFKAHLLRDLTHIVIPAALERIAYVPLPRIEYSDKDVDAIIENLVLESDNFMPNVLEVASENYMRFGRKDVASRQRHSVDVKVAGIQLDLRDVSYYIRRKRGFPALTDKGVANFLLAGDGFTFRIRLSSPDGHDGDKKAKSSFFRVDKVDVTVHNLRVKLIQSQHKLLFNLFKPLLLRVLRPVLQNTLEKAIRDQAAEIDSLLFEVKQEADRARQAAFSRRLRPDEEGQSLRAAPNAYRRYAAAVQRRILLRGKEKARAAAAAAAAAERKINYAVTREDSIFPEIHLPGGFSDKATELRRLAREGDGWESPAFSIGTAAPSTDVPPAPKIVKKSHPRVVGSTAAKGKQPQPQHPQPQHPQPQHPQPQHPQPQQSHYPQQQQPQHQPSLQQQPQQSHYPQQQQPQHQPSPQQQLQQSHYPQQQQPQHQQSLLQQPLPQDQQHLAPAPDKTIRGSRDSGVAVVDVGGPAVHNNAANGGEAALRQRNLNEGFKAQMPAFDPTTTATY</sequence>
<name>A0ABR4DME9_9PEZI</name>
<feature type="compositionally biased region" description="Polar residues" evidence="1">
    <location>
        <begin position="223"/>
        <end position="234"/>
    </location>
</feature>
<comment type="caution">
    <text evidence="4">The sequence shown here is derived from an EMBL/GenBank/DDBJ whole genome shotgun (WGS) entry which is preliminary data.</text>
</comment>
<feature type="compositionally biased region" description="Pro residues" evidence="1">
    <location>
        <begin position="828"/>
        <end position="846"/>
    </location>
</feature>
<reference evidence="4 5" key="1">
    <citation type="journal article" date="2024" name="Commun. Biol.">
        <title>Comparative genomic analysis of thermophilic fungi reveals convergent evolutionary adaptations and gene losses.</title>
        <authorList>
            <person name="Steindorff A.S."/>
            <person name="Aguilar-Pontes M.V."/>
            <person name="Robinson A.J."/>
            <person name="Andreopoulos B."/>
            <person name="LaButti K."/>
            <person name="Kuo A."/>
            <person name="Mondo S."/>
            <person name="Riley R."/>
            <person name="Otillar R."/>
            <person name="Haridas S."/>
            <person name="Lipzen A."/>
            <person name="Grimwood J."/>
            <person name="Schmutz J."/>
            <person name="Clum A."/>
            <person name="Reid I.D."/>
            <person name="Moisan M.C."/>
            <person name="Butler G."/>
            <person name="Nguyen T.T.M."/>
            <person name="Dewar K."/>
            <person name="Conant G."/>
            <person name="Drula E."/>
            <person name="Henrissat B."/>
            <person name="Hansel C."/>
            <person name="Singer S."/>
            <person name="Hutchinson M.I."/>
            <person name="de Vries R.P."/>
            <person name="Natvig D.O."/>
            <person name="Powell A.J."/>
            <person name="Tsang A."/>
            <person name="Grigoriev I.V."/>
        </authorList>
    </citation>
    <scope>NUCLEOTIDE SEQUENCE [LARGE SCALE GENOMIC DNA]</scope>
    <source>
        <strain evidence="4 5">ATCC 22073</strain>
    </source>
</reference>
<gene>
    <name evidence="4" type="ORF">VTJ83DRAFT_865</name>
</gene>
<protein>
    <submittedName>
        <fullName evidence="4">Uncharacterized protein</fullName>
    </submittedName>
</protein>
<proteinExistence type="predicted"/>
<dbReference type="Pfam" id="PF19343">
    <property type="entry name" value="HAM1_N"/>
    <property type="match status" value="1"/>
</dbReference>
<feature type="domain" description="HAM1-like C-terminal" evidence="2">
    <location>
        <begin position="628"/>
        <end position="802"/>
    </location>
</feature>
<feature type="region of interest" description="Disordered" evidence="1">
    <location>
        <begin position="785"/>
        <end position="908"/>
    </location>
</feature>
<dbReference type="EMBL" id="JAZGUE010000001">
    <property type="protein sequence ID" value="KAL2271494.1"/>
    <property type="molecule type" value="Genomic_DNA"/>
</dbReference>
<dbReference type="Proteomes" id="UP001600064">
    <property type="component" value="Unassembled WGS sequence"/>
</dbReference>
<evidence type="ECO:0000313" key="5">
    <source>
        <dbReference type="Proteomes" id="UP001600064"/>
    </source>
</evidence>
<evidence type="ECO:0000256" key="1">
    <source>
        <dbReference type="SAM" id="MobiDB-lite"/>
    </source>
</evidence>
<dbReference type="RefSeq" id="XP_070870218.1">
    <property type="nucleotide sequence ID" value="XM_071014555.1"/>
</dbReference>
<organism evidence="4 5">
    <name type="scientific">Remersonia thermophila</name>
    <dbReference type="NCBI Taxonomy" id="72144"/>
    <lineage>
        <taxon>Eukaryota</taxon>
        <taxon>Fungi</taxon>
        <taxon>Dikarya</taxon>
        <taxon>Ascomycota</taxon>
        <taxon>Pezizomycotina</taxon>
        <taxon>Sordariomycetes</taxon>
        <taxon>Sordariomycetidae</taxon>
        <taxon>Sordariales</taxon>
        <taxon>Sordariales incertae sedis</taxon>
        <taxon>Remersonia</taxon>
    </lineage>
</organism>
<dbReference type="Pfam" id="PF14613">
    <property type="entry name" value="HAM1_C"/>
    <property type="match status" value="1"/>
</dbReference>
<feature type="domain" description="HAM1-like N-terminal" evidence="3">
    <location>
        <begin position="3"/>
        <end position="609"/>
    </location>
</feature>
<keyword evidence="5" id="KW-1185">Reference proteome</keyword>
<feature type="compositionally biased region" description="Low complexity" evidence="1">
    <location>
        <begin position="847"/>
        <end position="908"/>
    </location>
</feature>
<dbReference type="GeneID" id="98129199"/>
<dbReference type="InterPro" id="IPR027842">
    <property type="entry name" value="HAM1-like_C"/>
</dbReference>
<accession>A0ABR4DME9</accession>
<dbReference type="Gene3D" id="3.15.10.10">
    <property type="entry name" value="Bactericidal permeability-increasing protein, domain 1"/>
    <property type="match status" value="1"/>
</dbReference>
<dbReference type="PANTHER" id="PTHR31138:SF1">
    <property type="entry name" value="PDZ DOMAIN-CONTAINING PROTEIN"/>
    <property type="match status" value="1"/>
</dbReference>
<dbReference type="PANTHER" id="PTHR31138">
    <property type="entry name" value="CHROMOSOME 19, WHOLE GENOME SHOTGUN SEQUENCE"/>
    <property type="match status" value="1"/>
</dbReference>